<dbReference type="GO" id="GO:0004930">
    <property type="term" value="F:G protein-coupled receptor activity"/>
    <property type="evidence" value="ECO:0007669"/>
    <property type="project" value="UniProtKB-KW"/>
</dbReference>
<organism evidence="13 14">
    <name type="scientific">Astyanax mexicanus</name>
    <name type="common">Blind cave fish</name>
    <name type="synonym">Astyanax fasciatus mexicanus</name>
    <dbReference type="NCBI Taxonomy" id="7994"/>
    <lineage>
        <taxon>Eukaryota</taxon>
        <taxon>Metazoa</taxon>
        <taxon>Chordata</taxon>
        <taxon>Craniata</taxon>
        <taxon>Vertebrata</taxon>
        <taxon>Euteleostomi</taxon>
        <taxon>Actinopterygii</taxon>
        <taxon>Neopterygii</taxon>
        <taxon>Teleostei</taxon>
        <taxon>Ostariophysi</taxon>
        <taxon>Characiformes</taxon>
        <taxon>Characoidei</taxon>
        <taxon>Acestrorhamphidae</taxon>
        <taxon>Acestrorhamphinae</taxon>
        <taxon>Astyanax</taxon>
    </lineage>
</organism>
<evidence type="ECO:0000256" key="8">
    <source>
        <dbReference type="ARBA" id="ARBA00023170"/>
    </source>
</evidence>
<dbReference type="Pfam" id="PF00001">
    <property type="entry name" value="7tm_1"/>
    <property type="match status" value="1"/>
</dbReference>
<keyword evidence="5" id="KW-0297">G-protein coupled receptor</keyword>
<keyword evidence="2" id="KW-0145">Chemotaxis</keyword>
<keyword evidence="7" id="KW-1015">Disulfide bond</keyword>
<evidence type="ECO:0000259" key="12">
    <source>
        <dbReference type="PROSITE" id="PS50262"/>
    </source>
</evidence>
<dbReference type="Ensembl" id="ENSAMXT00005022966.1">
    <property type="protein sequence ID" value="ENSAMXP00005020783.1"/>
    <property type="gene ID" value="ENSAMXG00005010779.1"/>
</dbReference>
<dbReference type="AlphaFoldDB" id="A0A8B9JFH7"/>
<feature type="transmembrane region" description="Helical" evidence="11">
    <location>
        <begin position="20"/>
        <end position="46"/>
    </location>
</feature>
<dbReference type="GO" id="GO:0004875">
    <property type="term" value="F:complement receptor activity"/>
    <property type="evidence" value="ECO:0007669"/>
    <property type="project" value="TreeGrafter"/>
</dbReference>
<reference evidence="13" key="1">
    <citation type="submission" date="2025-08" db="UniProtKB">
        <authorList>
            <consortium name="Ensembl"/>
        </authorList>
    </citation>
    <scope>IDENTIFICATION</scope>
</reference>
<evidence type="ECO:0000256" key="5">
    <source>
        <dbReference type="ARBA" id="ARBA00023040"/>
    </source>
</evidence>
<feature type="transmembrane region" description="Helical" evidence="11">
    <location>
        <begin position="190"/>
        <end position="212"/>
    </location>
</feature>
<evidence type="ECO:0000256" key="11">
    <source>
        <dbReference type="SAM" id="Phobius"/>
    </source>
</evidence>
<dbReference type="OMA" id="AAIIMYC"/>
<evidence type="ECO:0000256" key="6">
    <source>
        <dbReference type="ARBA" id="ARBA00023136"/>
    </source>
</evidence>
<evidence type="ECO:0000256" key="10">
    <source>
        <dbReference type="ARBA" id="ARBA00025736"/>
    </source>
</evidence>
<proteinExistence type="inferred from homology"/>
<keyword evidence="9" id="KW-0807">Transducer</keyword>
<dbReference type="PANTHER" id="PTHR24225:SF68">
    <property type="entry name" value="C3A ANAPHYLATOXIN CHEMOTACTIC RECEPTOR-LIKE-RELATED"/>
    <property type="match status" value="1"/>
</dbReference>
<sequence>MNDLYNESFTNSTDDTKTKHLLNLTVFLHAVICVLGVLGNTLVIFVTGFRVKKTVDTVMFLNLAVADFLFTFFLIFNIIYLAKVFNWPFGEFMCKAYSLVSVVNMYASIFLLTAISVDRCLSTWVVVWVQNMRTIFKARMTCVVIWLTSICLSLPYFIYRKTHFNQTENITSCFLDLPETSRLTIYKSLIVFRFVVGFLVPIIIITGSYVAIGVRIRRLRHKTLKPLRTILAVILAFFFCWLPFHIYLFIDLWAHETREKDENMDLDAFKEVLDVVGSLVTSLAFLNSCLNPFLYVFMCKEYKTKLKQSVLLVLESAFAEEHLFLLVSQYSLSHRKSHSQNVPDTEDTQCSADKT</sequence>
<comment type="subcellular location">
    <subcellularLocation>
        <location evidence="1">Membrane</location>
        <topology evidence="1">Multi-pass membrane protein</topology>
    </subcellularLocation>
</comment>
<dbReference type="Proteomes" id="UP000694621">
    <property type="component" value="Unplaced"/>
</dbReference>
<dbReference type="PROSITE" id="PS50262">
    <property type="entry name" value="G_PROTEIN_RECEP_F1_2"/>
    <property type="match status" value="1"/>
</dbReference>
<dbReference type="FunFam" id="1.20.1070.10:FF:000034">
    <property type="entry name" value="G-protein coupled receptor 1"/>
    <property type="match status" value="1"/>
</dbReference>
<evidence type="ECO:0000256" key="7">
    <source>
        <dbReference type="ARBA" id="ARBA00023157"/>
    </source>
</evidence>
<feature type="transmembrane region" description="Helical" evidence="11">
    <location>
        <begin position="275"/>
        <end position="297"/>
    </location>
</feature>
<dbReference type="Gene3D" id="1.20.1070.10">
    <property type="entry name" value="Rhodopsin 7-helix transmembrane proteins"/>
    <property type="match status" value="1"/>
</dbReference>
<dbReference type="InterPro" id="IPR000826">
    <property type="entry name" value="Formyl_rcpt-rel"/>
</dbReference>
<feature type="transmembrane region" description="Helical" evidence="11">
    <location>
        <begin position="233"/>
        <end position="255"/>
    </location>
</feature>
<dbReference type="PRINTS" id="PR00237">
    <property type="entry name" value="GPCRRHODOPSN"/>
</dbReference>
<keyword evidence="8" id="KW-0675">Receptor</keyword>
<dbReference type="OrthoDB" id="6088892at2759"/>
<evidence type="ECO:0000256" key="9">
    <source>
        <dbReference type="ARBA" id="ARBA00023224"/>
    </source>
</evidence>
<keyword evidence="6 11" id="KW-0472">Membrane</keyword>
<dbReference type="GO" id="GO:0005886">
    <property type="term" value="C:plasma membrane"/>
    <property type="evidence" value="ECO:0007669"/>
    <property type="project" value="TreeGrafter"/>
</dbReference>
<dbReference type="GO" id="GO:0007200">
    <property type="term" value="P:phospholipase C-activating G protein-coupled receptor signaling pathway"/>
    <property type="evidence" value="ECO:0007669"/>
    <property type="project" value="TreeGrafter"/>
</dbReference>
<dbReference type="InterPro" id="IPR000276">
    <property type="entry name" value="GPCR_Rhodpsn"/>
</dbReference>
<feature type="transmembrane region" description="Helical" evidence="11">
    <location>
        <begin position="102"/>
        <end position="129"/>
    </location>
</feature>
<dbReference type="SUPFAM" id="SSF81321">
    <property type="entry name" value="Family A G protein-coupled receptor-like"/>
    <property type="match status" value="1"/>
</dbReference>
<dbReference type="PANTHER" id="PTHR24225">
    <property type="entry name" value="CHEMOTACTIC RECEPTOR"/>
    <property type="match status" value="1"/>
</dbReference>
<evidence type="ECO:0000313" key="13">
    <source>
        <dbReference type="Ensembl" id="ENSAMXP00005020783.1"/>
    </source>
</evidence>
<feature type="transmembrane region" description="Helical" evidence="11">
    <location>
        <begin position="141"/>
        <end position="159"/>
    </location>
</feature>
<keyword evidence="4 11" id="KW-1133">Transmembrane helix</keyword>
<dbReference type="InterPro" id="IPR017452">
    <property type="entry name" value="GPCR_Rhodpsn_7TM"/>
</dbReference>
<feature type="domain" description="G-protein coupled receptors family 1 profile" evidence="12">
    <location>
        <begin position="39"/>
        <end position="295"/>
    </location>
</feature>
<comment type="similarity">
    <text evidence="10">Belongs to the chemokine-like receptor (CMKLR) family.</text>
</comment>
<evidence type="ECO:0000256" key="4">
    <source>
        <dbReference type="ARBA" id="ARBA00022989"/>
    </source>
</evidence>
<name>A0A8B9JFH7_ASTMX</name>
<dbReference type="GO" id="GO:0007204">
    <property type="term" value="P:positive regulation of cytosolic calcium ion concentration"/>
    <property type="evidence" value="ECO:0007669"/>
    <property type="project" value="TreeGrafter"/>
</dbReference>
<evidence type="ECO:0000256" key="2">
    <source>
        <dbReference type="ARBA" id="ARBA00022500"/>
    </source>
</evidence>
<evidence type="ECO:0000256" key="1">
    <source>
        <dbReference type="ARBA" id="ARBA00004141"/>
    </source>
</evidence>
<evidence type="ECO:0000313" key="14">
    <source>
        <dbReference type="Proteomes" id="UP000694621"/>
    </source>
</evidence>
<dbReference type="GO" id="GO:0006935">
    <property type="term" value="P:chemotaxis"/>
    <property type="evidence" value="ECO:0007669"/>
    <property type="project" value="UniProtKB-KW"/>
</dbReference>
<evidence type="ECO:0000256" key="3">
    <source>
        <dbReference type="ARBA" id="ARBA00022692"/>
    </source>
</evidence>
<dbReference type="PRINTS" id="PR00526">
    <property type="entry name" value="FMETLEUPHER"/>
</dbReference>
<feature type="transmembrane region" description="Helical" evidence="11">
    <location>
        <begin position="58"/>
        <end position="82"/>
    </location>
</feature>
<dbReference type="GO" id="GO:0006954">
    <property type="term" value="P:inflammatory response"/>
    <property type="evidence" value="ECO:0007669"/>
    <property type="project" value="TreeGrafter"/>
</dbReference>
<protein>
    <recommendedName>
        <fullName evidence="12">G-protein coupled receptors family 1 profile domain-containing protein</fullName>
    </recommendedName>
</protein>
<accession>A0A8B9JFH7</accession>
<keyword evidence="3 11" id="KW-0812">Transmembrane</keyword>